<name>A0A7C3ZLA7_9CYAN</name>
<reference evidence="2" key="1">
    <citation type="journal article" date="2020" name="mSystems">
        <title>Genome- and Community-Level Interaction Insights into Carbon Utilization and Element Cycling Functions of Hydrothermarchaeota in Hydrothermal Sediment.</title>
        <authorList>
            <person name="Zhou Z."/>
            <person name="Liu Y."/>
            <person name="Xu W."/>
            <person name="Pan J."/>
            <person name="Luo Z.H."/>
            <person name="Li M."/>
        </authorList>
    </citation>
    <scope>NUCLEOTIDE SEQUENCE [LARGE SCALE GENOMIC DNA]</scope>
    <source>
        <strain evidence="2">SpSt-374</strain>
    </source>
</reference>
<dbReference type="EMBL" id="DSPX01000135">
    <property type="protein sequence ID" value="HGG01665.1"/>
    <property type="molecule type" value="Genomic_DNA"/>
</dbReference>
<organism evidence="2">
    <name type="scientific">Planktothricoides sp. SpSt-374</name>
    <dbReference type="NCBI Taxonomy" id="2282167"/>
    <lineage>
        <taxon>Bacteria</taxon>
        <taxon>Bacillati</taxon>
        <taxon>Cyanobacteriota</taxon>
        <taxon>Cyanophyceae</taxon>
        <taxon>Oscillatoriophycideae</taxon>
        <taxon>Oscillatoriales</taxon>
        <taxon>Oscillatoriaceae</taxon>
        <taxon>Planktothricoides</taxon>
    </lineage>
</organism>
<evidence type="ECO:0000313" key="2">
    <source>
        <dbReference type="EMBL" id="HGG01665.1"/>
    </source>
</evidence>
<gene>
    <name evidence="2" type="ORF">ENR15_13695</name>
</gene>
<evidence type="ECO:0000256" key="1">
    <source>
        <dbReference type="SAM" id="MobiDB-lite"/>
    </source>
</evidence>
<feature type="compositionally biased region" description="Pro residues" evidence="1">
    <location>
        <begin position="88"/>
        <end position="105"/>
    </location>
</feature>
<proteinExistence type="predicted"/>
<dbReference type="AlphaFoldDB" id="A0A7C3ZLA7"/>
<feature type="region of interest" description="Disordered" evidence="1">
    <location>
        <begin position="55"/>
        <end position="128"/>
    </location>
</feature>
<comment type="caution">
    <text evidence="2">The sequence shown here is derived from an EMBL/GenBank/DDBJ whole genome shotgun (WGS) entry which is preliminary data.</text>
</comment>
<protein>
    <submittedName>
        <fullName evidence="2">Uncharacterized protein</fullName>
    </submittedName>
</protein>
<feature type="compositionally biased region" description="Polar residues" evidence="1">
    <location>
        <begin position="55"/>
        <end position="70"/>
    </location>
</feature>
<sequence>MKKHRNPGKKLQFLPLVLGLVTALALIIFGRLPQMTAHSPELTAVAQEIYTASNPNRTIPSTAISPSNSAARMVRRPDGATAQGISPSPSPSPSPAASPSPPTPAAPTTTTPAIQPRNYPGEALPLSDQPYQDAKKRFEIGIIQDYKVGSVGEAPLIESPDGSLAYTVVVKAQPTANPLTYDTLAQGALATFSQGEGFQSGPLQVVAQGEIEIPWTGTLTTGKKTKNVGGVIVAKQQENNVLFMLISATDDKGKENLPGAIKALTSTFKPLAAEKK</sequence>
<accession>A0A7C3ZLA7</accession>